<proteinExistence type="predicted"/>
<evidence type="ECO:0000313" key="2">
    <source>
        <dbReference type="Proteomes" id="UP000596247"/>
    </source>
</evidence>
<evidence type="ECO:0000313" key="1">
    <source>
        <dbReference type="EMBL" id="CAD5236027.1"/>
    </source>
</evidence>
<protein>
    <submittedName>
        <fullName evidence="1">Uncharacterized protein</fullName>
    </submittedName>
</protein>
<dbReference type="Proteomes" id="UP000596247">
    <property type="component" value="Chromosome"/>
</dbReference>
<keyword evidence="2" id="KW-1185">Reference proteome</keyword>
<reference evidence="1 2" key="1">
    <citation type="submission" date="2020-09" db="EMBL/GenBank/DDBJ databases">
        <authorList>
            <person name="Jameson E."/>
        </authorList>
    </citation>
    <scope>NUCLEOTIDE SEQUENCE [LARGE SCALE GENOMIC DNA]</scope>
</reference>
<name>A0A7R8MJE6_9CAUD</name>
<gene>
    <name evidence="1" type="ORF">LLCLJKAH_00038</name>
</gene>
<dbReference type="EMBL" id="LR881104">
    <property type="protein sequence ID" value="CAD5236027.1"/>
    <property type="molecule type" value="Genomic_DNA"/>
</dbReference>
<accession>A0A7R8MJE6</accession>
<sequence length="179" mass="21438">MKKDWFYWAMRVGLYSGYRKTRRDMMFTRLLDLNMFNRKVWQERGKTETPKHPGKKLRQMFLDYKKTDAWKLHRVDLTVTQSHRRVVGLRLKSPEGIEISFTMYYWDIDLFLRICDGFIGIDNAELNWMLRKINREAAIVGHQQTYQAIKGRGKRSPRDYTPKPGMTVDEILADINNRT</sequence>
<organism evidence="1 2">
    <name type="scientific">Klebsiella phage vB_KvM-Eowyn</name>
    <dbReference type="NCBI Taxonomy" id="2762819"/>
    <lineage>
        <taxon>Viruses</taxon>
        <taxon>Duplodnaviria</taxon>
        <taxon>Heunggongvirae</taxon>
        <taxon>Uroviricota</taxon>
        <taxon>Caudoviricetes</taxon>
        <taxon>Chimalliviridae</taxon>
        <taxon>Eowynvirus</taxon>
        <taxon>Eowynvirus eowyn</taxon>
    </lineage>
</organism>